<name>A0ABQ7FLI7_9ACTN</name>
<feature type="chain" id="PRO_5045551787" evidence="3">
    <location>
        <begin position="25"/>
        <end position="427"/>
    </location>
</feature>
<organism evidence="5 6">
    <name type="scientific">Streptomyces lycii</name>
    <dbReference type="NCBI Taxonomy" id="2654337"/>
    <lineage>
        <taxon>Bacteria</taxon>
        <taxon>Bacillati</taxon>
        <taxon>Actinomycetota</taxon>
        <taxon>Actinomycetes</taxon>
        <taxon>Kitasatosporales</taxon>
        <taxon>Streptomycetaceae</taxon>
        <taxon>Streptomyces</taxon>
    </lineage>
</organism>
<feature type="signal peptide" evidence="3">
    <location>
        <begin position="1"/>
        <end position="24"/>
    </location>
</feature>
<evidence type="ECO:0000256" key="1">
    <source>
        <dbReference type="ARBA" id="ARBA00010062"/>
    </source>
</evidence>
<feature type="domain" description="Leucine-binding protein" evidence="4">
    <location>
        <begin position="58"/>
        <end position="398"/>
    </location>
</feature>
<evidence type="ECO:0000259" key="4">
    <source>
        <dbReference type="Pfam" id="PF13458"/>
    </source>
</evidence>
<dbReference type="PROSITE" id="PS51257">
    <property type="entry name" value="PROKAR_LIPOPROTEIN"/>
    <property type="match status" value="1"/>
</dbReference>
<reference evidence="5 6" key="1">
    <citation type="submission" date="2019-10" db="EMBL/GenBank/DDBJ databases">
        <title>Streptomyces tenebrisbrunneis sp.nov., an endogenous actinomycete isolated from of Lycium ruthenicum.</title>
        <authorList>
            <person name="Ma L."/>
        </authorList>
    </citation>
    <scope>NUCLEOTIDE SEQUENCE [LARGE SCALE GENOMIC DNA]</scope>
    <source>
        <strain evidence="5 6">TRM 66187</strain>
    </source>
</reference>
<dbReference type="Pfam" id="PF13458">
    <property type="entry name" value="Peripla_BP_6"/>
    <property type="match status" value="1"/>
</dbReference>
<evidence type="ECO:0000256" key="2">
    <source>
        <dbReference type="ARBA" id="ARBA00022729"/>
    </source>
</evidence>
<keyword evidence="2 3" id="KW-0732">Signal</keyword>
<dbReference type="CDD" id="cd06343">
    <property type="entry name" value="PBP1_ABC_ligand_binding-like"/>
    <property type="match status" value="1"/>
</dbReference>
<evidence type="ECO:0000256" key="3">
    <source>
        <dbReference type="SAM" id="SignalP"/>
    </source>
</evidence>
<evidence type="ECO:0000313" key="5">
    <source>
        <dbReference type="EMBL" id="KAF4409695.1"/>
    </source>
</evidence>
<comment type="similarity">
    <text evidence="1">Belongs to the leucine-binding protein family.</text>
</comment>
<dbReference type="PANTHER" id="PTHR47235">
    <property type="entry name" value="BLR6548 PROTEIN"/>
    <property type="match status" value="1"/>
</dbReference>
<dbReference type="Gene3D" id="3.40.50.2300">
    <property type="match status" value="2"/>
</dbReference>
<dbReference type="EMBL" id="WHPN01000183">
    <property type="protein sequence ID" value="KAF4409695.1"/>
    <property type="molecule type" value="Genomic_DNA"/>
</dbReference>
<evidence type="ECO:0000313" key="6">
    <source>
        <dbReference type="Proteomes" id="UP000621266"/>
    </source>
</evidence>
<keyword evidence="6" id="KW-1185">Reference proteome</keyword>
<gene>
    <name evidence="5" type="ORF">GCU69_07660</name>
</gene>
<accession>A0ABQ7FLI7</accession>
<comment type="caution">
    <text evidence="5">The sequence shown here is derived from an EMBL/GenBank/DDBJ whole genome shotgun (WGS) entry which is preliminary data.</text>
</comment>
<sequence>MKRKQRTGRASRAVAAAAVAAALALTGAGCSTKAEDAGGGGKAGADGVKTGPGVTGKTVKLAALTDLSGPYATLGKSIVQAQQLWADEFNEAGGVCGRKVEIVVKDHGYDVQKAQAAYTEVSPDVIAMPQVIGSPVVASLQDAVERDKILTFPQAWAASLLGREAVQIVGTTYDIDMISAVDFLTREQGLKKGDKIGHVFFEGDYGENALEGSRYAAKGAGLTVVDQKIKASDTDLSAQVTALRSAGVKAVLISAGPTQTASLVGVSAAKGFTVPVVTSAPGFAPQLLATQAGPALEKMLHIVSAAPPVSSDLPEVKKMVAAYEKEHPKELVDSGVLSGYNSAVLLGEDLKAACEAKDLTREGLIKAHRAQQRHEGLGMTQDFSDPSVPATFSSYITKPDKKALGGTVLVEDAHELPQAREYFENRS</sequence>
<dbReference type="InterPro" id="IPR028081">
    <property type="entry name" value="Leu-bd"/>
</dbReference>
<dbReference type="SUPFAM" id="SSF53822">
    <property type="entry name" value="Periplasmic binding protein-like I"/>
    <property type="match status" value="1"/>
</dbReference>
<dbReference type="InterPro" id="IPR028082">
    <property type="entry name" value="Peripla_BP_I"/>
</dbReference>
<proteinExistence type="inferred from homology"/>
<dbReference type="RefSeq" id="WP_098751774.1">
    <property type="nucleotide sequence ID" value="NZ_WHPN01000183.1"/>
</dbReference>
<dbReference type="PANTHER" id="PTHR47235:SF1">
    <property type="entry name" value="BLR6548 PROTEIN"/>
    <property type="match status" value="1"/>
</dbReference>
<protein>
    <submittedName>
        <fullName evidence="5">ABC transporter substrate-binding protein</fullName>
    </submittedName>
</protein>
<dbReference type="Proteomes" id="UP000621266">
    <property type="component" value="Unassembled WGS sequence"/>
</dbReference>